<protein>
    <submittedName>
        <fullName evidence="1">Uncharacterized protein</fullName>
    </submittedName>
</protein>
<dbReference type="Proteomes" id="UP000316612">
    <property type="component" value="Unassembled WGS sequence"/>
</dbReference>
<dbReference type="EMBL" id="BJNY01000011">
    <property type="protein sequence ID" value="GED06634.1"/>
    <property type="molecule type" value="Genomic_DNA"/>
</dbReference>
<organism evidence="1 2">
    <name type="scientific">Glutamicibacter uratoxydans</name>
    <name type="common">Arthrobacter uratoxydans</name>
    <dbReference type="NCBI Taxonomy" id="43667"/>
    <lineage>
        <taxon>Bacteria</taxon>
        <taxon>Bacillati</taxon>
        <taxon>Actinomycetota</taxon>
        <taxon>Actinomycetes</taxon>
        <taxon>Micrococcales</taxon>
        <taxon>Micrococcaceae</taxon>
        <taxon>Glutamicibacter</taxon>
    </lineage>
</organism>
<keyword evidence="2" id="KW-1185">Reference proteome</keyword>
<sequence length="67" mass="7591">MAQPMAKPHATMIHEICAFWFFNEIAPPARNAPTVNKTIDHMLERLQPIGQQPLTGIPGLFWVELHS</sequence>
<accession>A0A4Y4DRU3</accession>
<evidence type="ECO:0000313" key="2">
    <source>
        <dbReference type="Proteomes" id="UP000316612"/>
    </source>
</evidence>
<reference evidence="1 2" key="1">
    <citation type="submission" date="2019-06" db="EMBL/GenBank/DDBJ databases">
        <title>Whole genome shotgun sequence of Glutamicibacter uratoxydans NBRC 15515.</title>
        <authorList>
            <person name="Hosoyama A."/>
            <person name="Uohara A."/>
            <person name="Ohji S."/>
            <person name="Ichikawa N."/>
        </authorList>
    </citation>
    <scope>NUCLEOTIDE SEQUENCE [LARGE SCALE GENOMIC DNA]</scope>
    <source>
        <strain evidence="1 2">NBRC 15515</strain>
    </source>
</reference>
<proteinExistence type="predicted"/>
<gene>
    <name evidence="1" type="ORF">AUR04nite_21660</name>
</gene>
<dbReference type="AlphaFoldDB" id="A0A4Y4DRU3"/>
<name>A0A4Y4DRU3_GLUUR</name>
<comment type="caution">
    <text evidence="1">The sequence shown here is derived from an EMBL/GenBank/DDBJ whole genome shotgun (WGS) entry which is preliminary data.</text>
</comment>
<evidence type="ECO:0000313" key="1">
    <source>
        <dbReference type="EMBL" id="GED06634.1"/>
    </source>
</evidence>